<keyword evidence="3 5" id="KW-1005">Bacterial flagellum biogenesis</keyword>
<evidence type="ECO:0000256" key="4">
    <source>
        <dbReference type="ARBA" id="ARBA00024746"/>
    </source>
</evidence>
<dbReference type="InterPro" id="IPR005648">
    <property type="entry name" value="FlgD"/>
</dbReference>
<comment type="caution">
    <text evidence="8">The sequence shown here is derived from an EMBL/GenBank/DDBJ whole genome shotgun (WGS) entry which is preliminary data.</text>
</comment>
<evidence type="ECO:0000313" key="9">
    <source>
        <dbReference type="Proteomes" id="UP000235897"/>
    </source>
</evidence>
<protein>
    <recommendedName>
        <fullName evidence="2 5">Basal-body rod modification protein FlgD</fullName>
    </recommendedName>
</protein>
<gene>
    <name evidence="8" type="primary">flgD</name>
    <name evidence="8" type="ORF">CXL00_06890</name>
</gene>
<evidence type="ECO:0000256" key="3">
    <source>
        <dbReference type="ARBA" id="ARBA00022795"/>
    </source>
</evidence>
<comment type="similarity">
    <text evidence="1 5">Belongs to the FlgD family.</text>
</comment>
<name>A0A2N8SVY2_STUST</name>
<evidence type="ECO:0000259" key="6">
    <source>
        <dbReference type="Pfam" id="PF13860"/>
    </source>
</evidence>
<feature type="domain" description="FlgD Tudor-like" evidence="7">
    <location>
        <begin position="91"/>
        <end position="215"/>
    </location>
</feature>
<dbReference type="Pfam" id="PF13860">
    <property type="entry name" value="FlgD_ig"/>
    <property type="match status" value="1"/>
</dbReference>
<keyword evidence="8" id="KW-0282">Flagellum</keyword>
<dbReference type="InterPro" id="IPR025965">
    <property type="entry name" value="FlgD/Vpr_Ig-like"/>
</dbReference>
<keyword evidence="8" id="KW-0966">Cell projection</keyword>
<reference evidence="8 9" key="1">
    <citation type="submission" date="2018-01" db="EMBL/GenBank/DDBJ databases">
        <title>Denitrification phenotypes of diverse strains of Pseudomonas stutzeri.</title>
        <authorList>
            <person name="Milligan D.A."/>
            <person name="Bergaust L."/>
            <person name="Bakken L.R."/>
            <person name="Frostegard A."/>
        </authorList>
    </citation>
    <scope>NUCLEOTIDE SEQUENCE [LARGE SCALE GENOMIC DNA]</scope>
    <source>
        <strain evidence="8 9">28a3</strain>
    </source>
</reference>
<feature type="domain" description="FlgD/Vpr Ig-like" evidence="6">
    <location>
        <begin position="113"/>
        <end position="179"/>
    </location>
</feature>
<dbReference type="EMBL" id="POUW01000002">
    <property type="protein sequence ID" value="PNG06652.1"/>
    <property type="molecule type" value="Genomic_DNA"/>
</dbReference>
<proteinExistence type="inferred from homology"/>
<dbReference type="RefSeq" id="WP_037003855.1">
    <property type="nucleotide sequence ID" value="NZ_JAMOIG010000001.1"/>
</dbReference>
<dbReference type="InterPro" id="IPR025963">
    <property type="entry name" value="FLgD_Tudor"/>
</dbReference>
<evidence type="ECO:0000313" key="8">
    <source>
        <dbReference type="EMBL" id="PNG06652.1"/>
    </source>
</evidence>
<dbReference type="Pfam" id="PF03963">
    <property type="entry name" value="FlgD"/>
    <property type="match status" value="1"/>
</dbReference>
<evidence type="ECO:0000256" key="5">
    <source>
        <dbReference type="RuleBase" id="RU362076"/>
    </source>
</evidence>
<sequence length="228" mass="23812">MMAVNNNLQGSGLAGTAANELPKQAVNVSDATQMENNFISLMVAQIKYQDPTKPVDSTEFLNQFSAMSQVKSMENLATVAKSNLVLTDNLQTLTAAGLVGQQVSVAVESLELSGQTVSGGFDLSHASPRTALLLTDSNGTQTRIELGAQSAGKVPFTIDPAKHGLRDGKYSVSIESENGEFPQVEVAGQVANVRVSAEGPVLQVKGVGSVPFYNILEFAQADAGLLGG</sequence>
<dbReference type="AlphaFoldDB" id="A0A2N8SVY2"/>
<dbReference type="OrthoDB" id="9785233at2"/>
<keyword evidence="8" id="KW-0969">Cilium</keyword>
<dbReference type="Pfam" id="PF13861">
    <property type="entry name" value="FLgD_tudor"/>
    <property type="match status" value="1"/>
</dbReference>
<evidence type="ECO:0000256" key="2">
    <source>
        <dbReference type="ARBA" id="ARBA00016013"/>
    </source>
</evidence>
<accession>A0A2N8SVY2</accession>
<evidence type="ECO:0000259" key="7">
    <source>
        <dbReference type="Pfam" id="PF13861"/>
    </source>
</evidence>
<evidence type="ECO:0000256" key="1">
    <source>
        <dbReference type="ARBA" id="ARBA00010577"/>
    </source>
</evidence>
<dbReference type="Gene3D" id="2.60.40.4070">
    <property type="match status" value="1"/>
</dbReference>
<organism evidence="8 9">
    <name type="scientific">Stutzerimonas stutzeri</name>
    <name type="common">Pseudomonas stutzeri</name>
    <dbReference type="NCBI Taxonomy" id="316"/>
    <lineage>
        <taxon>Bacteria</taxon>
        <taxon>Pseudomonadati</taxon>
        <taxon>Pseudomonadota</taxon>
        <taxon>Gammaproteobacteria</taxon>
        <taxon>Pseudomonadales</taxon>
        <taxon>Pseudomonadaceae</taxon>
        <taxon>Stutzerimonas</taxon>
    </lineage>
</organism>
<comment type="function">
    <text evidence="4 5">Required for flagellar hook formation. May act as a scaffolding protein.</text>
</comment>
<dbReference type="GO" id="GO:0044781">
    <property type="term" value="P:bacterial-type flagellum organization"/>
    <property type="evidence" value="ECO:0007669"/>
    <property type="project" value="UniProtKB-UniRule"/>
</dbReference>
<dbReference type="Proteomes" id="UP000235897">
    <property type="component" value="Unassembled WGS sequence"/>
</dbReference>
<dbReference type="Gene3D" id="2.30.30.910">
    <property type="match status" value="1"/>
</dbReference>